<accession>N1PKQ7</accession>
<protein>
    <submittedName>
        <fullName evidence="2">Uncharacterized protein</fullName>
    </submittedName>
</protein>
<evidence type="ECO:0000313" key="3">
    <source>
        <dbReference type="Proteomes" id="UP000016933"/>
    </source>
</evidence>
<name>N1PKQ7_DOTSN</name>
<dbReference type="OMA" id="CGGYHYV"/>
<reference evidence="3" key="1">
    <citation type="journal article" date="2012" name="PLoS Genet.">
        <title>The genomes of the fungal plant pathogens Cladosporium fulvum and Dothistroma septosporum reveal adaptation to different hosts and lifestyles but also signatures of common ancestry.</title>
        <authorList>
            <person name="de Wit P.J.G.M."/>
            <person name="van der Burgt A."/>
            <person name="Oekmen B."/>
            <person name="Stergiopoulos I."/>
            <person name="Abd-Elsalam K.A."/>
            <person name="Aerts A.L."/>
            <person name="Bahkali A.H."/>
            <person name="Beenen H.G."/>
            <person name="Chettri P."/>
            <person name="Cox M.P."/>
            <person name="Datema E."/>
            <person name="de Vries R.P."/>
            <person name="Dhillon B."/>
            <person name="Ganley A.R."/>
            <person name="Griffiths S.A."/>
            <person name="Guo Y."/>
            <person name="Hamelin R.C."/>
            <person name="Henrissat B."/>
            <person name="Kabir M.S."/>
            <person name="Jashni M.K."/>
            <person name="Kema G."/>
            <person name="Klaubauf S."/>
            <person name="Lapidus A."/>
            <person name="Levasseur A."/>
            <person name="Lindquist E."/>
            <person name="Mehrabi R."/>
            <person name="Ohm R.A."/>
            <person name="Owen T.J."/>
            <person name="Salamov A."/>
            <person name="Schwelm A."/>
            <person name="Schijlen E."/>
            <person name="Sun H."/>
            <person name="van den Burg H.A."/>
            <person name="van Ham R.C.H.J."/>
            <person name="Zhang S."/>
            <person name="Goodwin S.B."/>
            <person name="Grigoriev I.V."/>
            <person name="Collemare J."/>
            <person name="Bradshaw R.E."/>
        </authorList>
    </citation>
    <scope>NUCLEOTIDE SEQUENCE [LARGE SCALE GENOMIC DNA]</scope>
    <source>
        <strain evidence="3">NZE10 / CBS 128990</strain>
    </source>
</reference>
<dbReference type="AlphaFoldDB" id="N1PKQ7"/>
<dbReference type="HOGENOM" id="CLU_1189901_0_0_1"/>
<evidence type="ECO:0000313" key="2">
    <source>
        <dbReference type="EMBL" id="EME41896.1"/>
    </source>
</evidence>
<keyword evidence="3" id="KW-1185">Reference proteome</keyword>
<dbReference type="Proteomes" id="UP000016933">
    <property type="component" value="Unassembled WGS sequence"/>
</dbReference>
<gene>
    <name evidence="2" type="ORF">DOTSEDRAFT_27004</name>
</gene>
<proteinExistence type="predicted"/>
<organism evidence="2 3">
    <name type="scientific">Dothistroma septosporum (strain NZE10 / CBS 128990)</name>
    <name type="common">Red band needle blight fungus</name>
    <name type="synonym">Mycosphaerella pini</name>
    <dbReference type="NCBI Taxonomy" id="675120"/>
    <lineage>
        <taxon>Eukaryota</taxon>
        <taxon>Fungi</taxon>
        <taxon>Dikarya</taxon>
        <taxon>Ascomycota</taxon>
        <taxon>Pezizomycotina</taxon>
        <taxon>Dothideomycetes</taxon>
        <taxon>Dothideomycetidae</taxon>
        <taxon>Mycosphaerellales</taxon>
        <taxon>Mycosphaerellaceae</taxon>
        <taxon>Dothistroma</taxon>
    </lineage>
</organism>
<dbReference type="OrthoDB" id="10331464at2759"/>
<dbReference type="EMBL" id="KB446542">
    <property type="protein sequence ID" value="EME41896.1"/>
    <property type="molecule type" value="Genomic_DNA"/>
</dbReference>
<evidence type="ECO:0000256" key="1">
    <source>
        <dbReference type="SAM" id="MobiDB-lite"/>
    </source>
</evidence>
<reference evidence="2 3" key="2">
    <citation type="journal article" date="2012" name="PLoS Pathog.">
        <title>Diverse lifestyles and strategies of plant pathogenesis encoded in the genomes of eighteen Dothideomycetes fungi.</title>
        <authorList>
            <person name="Ohm R.A."/>
            <person name="Feau N."/>
            <person name="Henrissat B."/>
            <person name="Schoch C.L."/>
            <person name="Horwitz B.A."/>
            <person name="Barry K.W."/>
            <person name="Condon B.J."/>
            <person name="Copeland A.C."/>
            <person name="Dhillon B."/>
            <person name="Glaser F."/>
            <person name="Hesse C.N."/>
            <person name="Kosti I."/>
            <person name="LaButti K."/>
            <person name="Lindquist E.A."/>
            <person name="Lucas S."/>
            <person name="Salamov A.A."/>
            <person name="Bradshaw R.E."/>
            <person name="Ciuffetti L."/>
            <person name="Hamelin R.C."/>
            <person name="Kema G.H.J."/>
            <person name="Lawrence C."/>
            <person name="Scott J.A."/>
            <person name="Spatafora J.W."/>
            <person name="Turgeon B.G."/>
            <person name="de Wit P.J.G.M."/>
            <person name="Zhong S."/>
            <person name="Goodwin S.B."/>
            <person name="Grigoriev I.V."/>
        </authorList>
    </citation>
    <scope>NUCLEOTIDE SEQUENCE [LARGE SCALE GENOMIC DNA]</scope>
    <source>
        <strain evidence="3">NZE10 / CBS 128990</strain>
    </source>
</reference>
<feature type="region of interest" description="Disordered" evidence="1">
    <location>
        <begin position="149"/>
        <end position="171"/>
    </location>
</feature>
<sequence>MSCTLDSGAVRFDGIERSSKHGEAPLPAPQKLASGLYPCEACGGYHYVPRCIYILPWSEWLAYLYEYMPSQLDQLAGIANISPSQLDKESLVERVQWLDRLSETHRPNYVGKSRMKADIMTGSTIDAYWLESVWQSKLKAGSAYHTRKKRLQSHAAGNPYGTSTDGYESEDDSSKIEHLKAVFARHLPRTSTATLFKKNDLQTVEHDEDGGWELVDKPTNLSIRERRVMASAS</sequence>